<dbReference type="InterPro" id="IPR012677">
    <property type="entry name" value="Nucleotide-bd_a/b_plait_sf"/>
</dbReference>
<dbReference type="Pfam" id="PF00646">
    <property type="entry name" value="F-box"/>
    <property type="match status" value="1"/>
</dbReference>
<dbReference type="InterPro" id="IPR032675">
    <property type="entry name" value="LRR_dom_sf"/>
</dbReference>
<keyword evidence="6" id="KW-1185">Reference proteome</keyword>
<dbReference type="InterPro" id="IPR001810">
    <property type="entry name" value="F-box_dom"/>
</dbReference>
<feature type="region of interest" description="Disordered" evidence="4">
    <location>
        <begin position="115"/>
        <end position="168"/>
    </location>
</feature>
<dbReference type="Gene3D" id="1.20.1280.50">
    <property type="match status" value="1"/>
</dbReference>
<proteinExistence type="predicted"/>
<dbReference type="PANTHER" id="PTHR13318:SF190">
    <property type="entry name" value="PARTNER OF PAIRED, ISOFORM B"/>
    <property type="match status" value="1"/>
</dbReference>
<dbReference type="Gene3D" id="3.30.70.330">
    <property type="match status" value="1"/>
</dbReference>
<evidence type="ECO:0000256" key="3">
    <source>
        <dbReference type="PROSITE-ProRule" id="PRU00176"/>
    </source>
</evidence>
<dbReference type="SMART" id="SM00367">
    <property type="entry name" value="LRR_CC"/>
    <property type="match status" value="5"/>
</dbReference>
<evidence type="ECO:0000313" key="6">
    <source>
        <dbReference type="Proteomes" id="UP000322000"/>
    </source>
</evidence>
<sequence length="721" mass="80539">MYYEDEERLLNPDLFHVFRRELYAINSDLEVTLGLKYVPTHTEDGIPIRKLYVSNLPPKTTRSELFGVFAQYGFIKSCWLRMGDKGPNRPPTPTYAFVTFSNPADAHKALQAPIHEKTLRGRNLKISPADSWHQPTEDADGRGRWKPRGQRRADGNTSSSENGVQEHDINNIDRVSENGDEAMATTSTTEVPVNVELQDQQKCTTDNESCYTILDVLNRDCLTHILAYIPIRDLIRSERVSKTWQNMVREYLQGIRIFKTSWWQHVTVMLTTAVLRRILQRVGESLTRLHIDHHWSALNDRTAHIVGKFCPNLEELKIVGMHTRNWNPLIYGCKELKSLSFVSCNKLTDSSLVQLVKSESCIESLTVANNTHVTGLFLTGSNPQKLNSLAFYNCYSLQGTVLSAAIDTLPQLTTLKLDVCPYTMWKIIPLILNKLPKLEELSLSEYISVEMCFSPQCNDAFCDALATLTELKILNLSRNIYITNAVLKRVAQSCPKLESLNISSCNSRRSLPHPEAGSIARTSTGVGDEGVAAVCRGCRGLAALDVSYLGALSDAGMRAAAALPRLARLTARGNPALSAASLACCLAACPLLEELDVCGCDAVSEELVCAAVRALAQRPRALILRVAGTNALPNELARDEYPSHKLLTVDHLDDRSNPHLRPDFVDHMFDDSSDDSFADIYDQDDFDEFFGQDDDLFLDEDLDDFEGLYQFGLHAPDIILL</sequence>
<keyword evidence="2 3" id="KW-0694">RNA-binding</keyword>
<dbReference type="OrthoDB" id="549243at2759"/>
<dbReference type="InterPro" id="IPR035979">
    <property type="entry name" value="RBD_domain_sf"/>
</dbReference>
<dbReference type="Gene3D" id="3.80.10.10">
    <property type="entry name" value="Ribonuclease Inhibitor"/>
    <property type="match status" value="1"/>
</dbReference>
<dbReference type="SUPFAM" id="SSF54928">
    <property type="entry name" value="RNA-binding domain, RBD"/>
    <property type="match status" value="1"/>
</dbReference>
<dbReference type="PROSITE" id="PS50102">
    <property type="entry name" value="RRM"/>
    <property type="match status" value="1"/>
</dbReference>
<feature type="domain" description="RRM" evidence="5">
    <location>
        <begin position="49"/>
        <end position="131"/>
    </location>
</feature>
<evidence type="ECO:0000256" key="4">
    <source>
        <dbReference type="SAM" id="MobiDB-lite"/>
    </source>
</evidence>
<dbReference type="Proteomes" id="UP000322000">
    <property type="component" value="Chromosome 19"/>
</dbReference>
<accession>A0A7E5WK35</accession>
<dbReference type="GeneID" id="113503406"/>
<name>A0A7E5WK35_TRINI</name>
<gene>
    <name evidence="7 8" type="primary">LOC113503406</name>
</gene>
<dbReference type="SUPFAM" id="SSF52047">
    <property type="entry name" value="RNI-like"/>
    <property type="match status" value="1"/>
</dbReference>
<dbReference type="SMART" id="SM00360">
    <property type="entry name" value="RRM"/>
    <property type="match status" value="1"/>
</dbReference>
<evidence type="ECO:0000256" key="2">
    <source>
        <dbReference type="ARBA" id="ARBA00022884"/>
    </source>
</evidence>
<dbReference type="AlphaFoldDB" id="A0A7E5WK35"/>
<dbReference type="Pfam" id="PF00076">
    <property type="entry name" value="RRM_1"/>
    <property type="match status" value="1"/>
</dbReference>
<dbReference type="SUPFAM" id="SSF81383">
    <property type="entry name" value="F-box domain"/>
    <property type="match status" value="1"/>
</dbReference>
<keyword evidence="1" id="KW-0833">Ubl conjugation pathway</keyword>
<dbReference type="GO" id="GO:0031146">
    <property type="term" value="P:SCF-dependent proteasomal ubiquitin-dependent protein catabolic process"/>
    <property type="evidence" value="ECO:0007669"/>
    <property type="project" value="TreeGrafter"/>
</dbReference>
<dbReference type="InterPro" id="IPR006553">
    <property type="entry name" value="Leu-rich_rpt_Cys-con_subtyp"/>
</dbReference>
<evidence type="ECO:0000313" key="8">
    <source>
        <dbReference type="RefSeq" id="XP_026741150.1"/>
    </source>
</evidence>
<dbReference type="KEGG" id="tnl:113503406"/>
<dbReference type="PANTHER" id="PTHR13318">
    <property type="entry name" value="PARTNER OF PAIRED, ISOFORM B-RELATED"/>
    <property type="match status" value="1"/>
</dbReference>
<dbReference type="GO" id="GO:0003723">
    <property type="term" value="F:RNA binding"/>
    <property type="evidence" value="ECO:0007669"/>
    <property type="project" value="UniProtKB-UniRule"/>
</dbReference>
<reference evidence="7 8" key="1">
    <citation type="submission" date="2025-04" db="UniProtKB">
        <authorList>
            <consortium name="RefSeq"/>
        </authorList>
    </citation>
    <scope>IDENTIFICATION</scope>
</reference>
<dbReference type="InterPro" id="IPR000504">
    <property type="entry name" value="RRM_dom"/>
</dbReference>
<dbReference type="CDD" id="cd00590">
    <property type="entry name" value="RRM_SF"/>
    <property type="match status" value="1"/>
</dbReference>
<dbReference type="InterPro" id="IPR036047">
    <property type="entry name" value="F-box-like_dom_sf"/>
</dbReference>
<evidence type="ECO:0000313" key="7">
    <source>
        <dbReference type="RefSeq" id="XP_026741149.1"/>
    </source>
</evidence>
<protein>
    <submittedName>
        <fullName evidence="7 8">Uncharacterized protein LOC113503406 isoform X1</fullName>
    </submittedName>
</protein>
<dbReference type="GO" id="GO:0019005">
    <property type="term" value="C:SCF ubiquitin ligase complex"/>
    <property type="evidence" value="ECO:0007669"/>
    <property type="project" value="TreeGrafter"/>
</dbReference>
<organism evidence="6 8">
    <name type="scientific">Trichoplusia ni</name>
    <name type="common">Cabbage looper</name>
    <dbReference type="NCBI Taxonomy" id="7111"/>
    <lineage>
        <taxon>Eukaryota</taxon>
        <taxon>Metazoa</taxon>
        <taxon>Ecdysozoa</taxon>
        <taxon>Arthropoda</taxon>
        <taxon>Hexapoda</taxon>
        <taxon>Insecta</taxon>
        <taxon>Pterygota</taxon>
        <taxon>Neoptera</taxon>
        <taxon>Endopterygota</taxon>
        <taxon>Lepidoptera</taxon>
        <taxon>Glossata</taxon>
        <taxon>Ditrysia</taxon>
        <taxon>Noctuoidea</taxon>
        <taxon>Noctuidae</taxon>
        <taxon>Plusiinae</taxon>
        <taxon>Trichoplusia</taxon>
    </lineage>
</organism>
<dbReference type="RefSeq" id="XP_026741150.1">
    <property type="nucleotide sequence ID" value="XM_026885349.1"/>
</dbReference>
<dbReference type="RefSeq" id="XP_026741149.1">
    <property type="nucleotide sequence ID" value="XM_026885348.1"/>
</dbReference>
<evidence type="ECO:0000256" key="1">
    <source>
        <dbReference type="ARBA" id="ARBA00022786"/>
    </source>
</evidence>
<evidence type="ECO:0000259" key="5">
    <source>
        <dbReference type="PROSITE" id="PS50102"/>
    </source>
</evidence>